<dbReference type="PANTHER" id="PTHR31426">
    <property type="entry name" value="GROUP II INTRON SPLICING FACTOR CRS1-LIKE"/>
    <property type="match status" value="1"/>
</dbReference>
<evidence type="ECO:0000313" key="3">
    <source>
        <dbReference type="Proteomes" id="UP000250235"/>
    </source>
</evidence>
<dbReference type="AlphaFoldDB" id="A0A2Z7AEK0"/>
<gene>
    <name evidence="2" type="ORF">F511_01032</name>
</gene>
<proteinExistence type="predicted"/>
<reference evidence="2 3" key="1">
    <citation type="journal article" date="2015" name="Proc. Natl. Acad. Sci. U.S.A.">
        <title>The resurrection genome of Boea hygrometrica: A blueprint for survival of dehydration.</title>
        <authorList>
            <person name="Xiao L."/>
            <person name="Yang G."/>
            <person name="Zhang L."/>
            <person name="Yang X."/>
            <person name="Zhao S."/>
            <person name="Ji Z."/>
            <person name="Zhou Q."/>
            <person name="Hu M."/>
            <person name="Wang Y."/>
            <person name="Chen M."/>
            <person name="Xu Y."/>
            <person name="Jin H."/>
            <person name="Xiao X."/>
            <person name="Hu G."/>
            <person name="Bao F."/>
            <person name="Hu Y."/>
            <person name="Wan P."/>
            <person name="Li L."/>
            <person name="Deng X."/>
            <person name="Kuang T."/>
            <person name="Xiang C."/>
            <person name="Zhu J.K."/>
            <person name="Oliver M.J."/>
            <person name="He Y."/>
        </authorList>
    </citation>
    <scope>NUCLEOTIDE SEQUENCE [LARGE SCALE GENOMIC DNA]</scope>
    <source>
        <strain evidence="3">cv. XS01</strain>
    </source>
</reference>
<name>A0A2Z7AEK0_9LAMI</name>
<accession>A0A2Z7AEK0</accession>
<protein>
    <submittedName>
        <fullName evidence="2">Uncharacterized protein</fullName>
    </submittedName>
</protein>
<dbReference type="EMBL" id="KV016225">
    <property type="protein sequence ID" value="KZV20175.1"/>
    <property type="molecule type" value="Genomic_DNA"/>
</dbReference>
<dbReference type="Proteomes" id="UP000250235">
    <property type="component" value="Unassembled WGS sequence"/>
</dbReference>
<sequence length="109" mass="12923">MGLRRDCLAGASWIHSGRVLIYAEPVVDQSGRIDTSRDDSSQVTEKKRKRPKGKRAMVRWLKFFRYKKKKDYERMTSEEKVLYKLTKVENRNFYSADLLYVVSLLLNRC</sequence>
<keyword evidence="3" id="KW-1185">Reference proteome</keyword>
<organism evidence="2 3">
    <name type="scientific">Dorcoceras hygrometricum</name>
    <dbReference type="NCBI Taxonomy" id="472368"/>
    <lineage>
        <taxon>Eukaryota</taxon>
        <taxon>Viridiplantae</taxon>
        <taxon>Streptophyta</taxon>
        <taxon>Embryophyta</taxon>
        <taxon>Tracheophyta</taxon>
        <taxon>Spermatophyta</taxon>
        <taxon>Magnoliopsida</taxon>
        <taxon>eudicotyledons</taxon>
        <taxon>Gunneridae</taxon>
        <taxon>Pentapetalae</taxon>
        <taxon>asterids</taxon>
        <taxon>lamiids</taxon>
        <taxon>Lamiales</taxon>
        <taxon>Gesneriaceae</taxon>
        <taxon>Didymocarpoideae</taxon>
        <taxon>Trichosporeae</taxon>
        <taxon>Loxocarpinae</taxon>
        <taxon>Dorcoceras</taxon>
    </lineage>
</organism>
<evidence type="ECO:0000256" key="1">
    <source>
        <dbReference type="SAM" id="MobiDB-lite"/>
    </source>
</evidence>
<dbReference type="PANTHER" id="PTHR31426:SF5">
    <property type="entry name" value="OS04G0492900 PROTEIN"/>
    <property type="match status" value="1"/>
</dbReference>
<evidence type="ECO:0000313" key="2">
    <source>
        <dbReference type="EMBL" id="KZV20175.1"/>
    </source>
</evidence>
<dbReference type="InterPro" id="IPR040286">
    <property type="entry name" value="At3g25440-like"/>
</dbReference>
<dbReference type="OrthoDB" id="10594308at2759"/>
<feature type="region of interest" description="Disordered" evidence="1">
    <location>
        <begin position="31"/>
        <end position="52"/>
    </location>
</feature>